<feature type="compositionally biased region" description="Polar residues" evidence="1">
    <location>
        <begin position="344"/>
        <end position="374"/>
    </location>
</feature>
<gene>
    <name evidence="2" type="ORF">Din_014680</name>
</gene>
<reference evidence="2" key="1">
    <citation type="submission" date="2019-08" db="EMBL/GenBank/DDBJ databases">
        <title>Reference gene set and small RNA set construction with multiple tissues from Davidia involucrata Baill.</title>
        <authorList>
            <person name="Yang H."/>
            <person name="Zhou C."/>
            <person name="Li G."/>
            <person name="Wang J."/>
            <person name="Gao P."/>
            <person name="Wang M."/>
            <person name="Wang R."/>
            <person name="Zhao Y."/>
        </authorList>
    </citation>
    <scope>NUCLEOTIDE SEQUENCE</scope>
    <source>
        <tissue evidence="2">Mixed with DoveR01_LX</tissue>
    </source>
</reference>
<feature type="region of interest" description="Disordered" evidence="1">
    <location>
        <begin position="288"/>
        <end position="462"/>
    </location>
</feature>
<feature type="compositionally biased region" description="Pro residues" evidence="1">
    <location>
        <begin position="404"/>
        <end position="416"/>
    </location>
</feature>
<feature type="region of interest" description="Disordered" evidence="1">
    <location>
        <begin position="484"/>
        <end position="530"/>
    </location>
</feature>
<feature type="region of interest" description="Disordered" evidence="1">
    <location>
        <begin position="13"/>
        <end position="55"/>
    </location>
</feature>
<feature type="compositionally biased region" description="Polar residues" evidence="1">
    <location>
        <begin position="297"/>
        <end position="317"/>
    </location>
</feature>
<dbReference type="GO" id="GO:0005737">
    <property type="term" value="C:cytoplasm"/>
    <property type="evidence" value="ECO:0007669"/>
    <property type="project" value="TreeGrafter"/>
</dbReference>
<evidence type="ECO:0000256" key="1">
    <source>
        <dbReference type="SAM" id="MobiDB-lite"/>
    </source>
</evidence>
<dbReference type="GO" id="GO:0072318">
    <property type="term" value="P:clathrin coat disassembly"/>
    <property type="evidence" value="ECO:0007669"/>
    <property type="project" value="TreeGrafter"/>
</dbReference>
<dbReference type="GO" id="GO:0031982">
    <property type="term" value="C:vesicle"/>
    <property type="evidence" value="ECO:0007669"/>
    <property type="project" value="TreeGrafter"/>
</dbReference>
<protein>
    <submittedName>
        <fullName evidence="2">Putative Chaperone DnaJ-domain superfamily protein isoform 1</fullName>
    </submittedName>
</protein>
<feature type="region of interest" description="Disordered" evidence="1">
    <location>
        <begin position="129"/>
        <end position="221"/>
    </location>
</feature>
<dbReference type="AlphaFoldDB" id="A0A5B6ZLY7"/>
<proteinExistence type="predicted"/>
<dbReference type="EMBL" id="GHES01014680">
    <property type="protein sequence ID" value="MPA45239.1"/>
    <property type="molecule type" value="Transcribed_RNA"/>
</dbReference>
<organism evidence="2">
    <name type="scientific">Davidia involucrata</name>
    <name type="common">Dove tree</name>
    <dbReference type="NCBI Taxonomy" id="16924"/>
    <lineage>
        <taxon>Eukaryota</taxon>
        <taxon>Viridiplantae</taxon>
        <taxon>Streptophyta</taxon>
        <taxon>Embryophyta</taxon>
        <taxon>Tracheophyta</taxon>
        <taxon>Spermatophyta</taxon>
        <taxon>Magnoliopsida</taxon>
        <taxon>eudicotyledons</taxon>
        <taxon>Gunneridae</taxon>
        <taxon>Pentapetalae</taxon>
        <taxon>asterids</taxon>
        <taxon>Cornales</taxon>
        <taxon>Nyssaceae</taxon>
        <taxon>Davidia</taxon>
    </lineage>
</organism>
<name>A0A5B6ZLY7_DAVIN</name>
<sequence>MDDFGMLARDFGFRPQGKSAPMASSKANIGVGSDGGDRRARSSSSSSFLDDPNRDGLLFNDVFGGPPKFTSTNSKSSSPLSDIDYDSIFKSSSAANDSKNKSFSSVPVYDKPVYDDDVDIFNGLQGLKSKSTSSSVRYDDVFSSISSPPKQRDQFDELLGNLGRAEKVGLKSNKSSRGFDDLIPGFGGSSTTGSNRPISESSQPQKSTVGANQTTSNVMEDPFVVLESTSIPSVSSSGVFTDPLEEISKLSNSGSTKVDGSSVSGGVFDDIDPFNGFGKSVPAYSSEVNNMGKDVSPSKTGSSMNSKESIGKSSFKNSEGHSQKKMPVGNFQESPRGLFDMPTASPNSHKPVGQTASSPSFVNVHSNETNSQVDVSPRSEEHVEPTDNVWLTVSDIPLFTQPTSSPPPSRPPPPIPARAFKSETGSFASNARKKGNEFSTSPSPSQYSQSPKLVRPAAKSPMVSQMDELEDFAMGRTQNIDEHADVHSGEEVNTNSAAASAAAMKEAMDRAQAKFRHAKEVREREKTRRD</sequence>
<dbReference type="GO" id="GO:0072583">
    <property type="term" value="P:clathrin-dependent endocytosis"/>
    <property type="evidence" value="ECO:0007669"/>
    <property type="project" value="TreeGrafter"/>
</dbReference>
<feature type="compositionally biased region" description="Basic and acidic residues" evidence="1">
    <location>
        <begin position="506"/>
        <end position="530"/>
    </location>
</feature>
<feature type="compositionally biased region" description="Polar residues" evidence="1">
    <location>
        <begin position="191"/>
        <end position="218"/>
    </location>
</feature>
<accession>A0A5B6ZLY7</accession>
<dbReference type="PANTHER" id="PTHR23172">
    <property type="entry name" value="AUXILIN/CYCLIN G-ASSOCIATED KINASE-RELATED"/>
    <property type="match status" value="1"/>
</dbReference>
<dbReference type="PANTHER" id="PTHR23172:SF19">
    <property type="entry name" value="J DOMAIN-CONTAINING PROTEIN"/>
    <property type="match status" value="1"/>
</dbReference>
<dbReference type="GO" id="GO:0030276">
    <property type="term" value="F:clathrin binding"/>
    <property type="evidence" value="ECO:0007669"/>
    <property type="project" value="TreeGrafter"/>
</dbReference>
<evidence type="ECO:0000313" key="2">
    <source>
        <dbReference type="EMBL" id="MPA45239.1"/>
    </source>
</evidence>
<feature type="compositionally biased region" description="Low complexity" evidence="1">
    <location>
        <begin position="439"/>
        <end position="451"/>
    </location>
</feature>